<dbReference type="AlphaFoldDB" id="X0TF96"/>
<feature type="non-terminal residue" evidence="1">
    <location>
        <position position="256"/>
    </location>
</feature>
<proteinExistence type="predicted"/>
<dbReference type="EMBL" id="BARS01017702">
    <property type="protein sequence ID" value="GAF86842.1"/>
    <property type="molecule type" value="Genomic_DNA"/>
</dbReference>
<gene>
    <name evidence="1" type="ORF">S01H1_28914</name>
</gene>
<evidence type="ECO:0000313" key="1">
    <source>
        <dbReference type="EMBL" id="GAF86842.1"/>
    </source>
</evidence>
<dbReference type="SUPFAM" id="SSF53474">
    <property type="entry name" value="alpha/beta-Hydrolases"/>
    <property type="match status" value="1"/>
</dbReference>
<evidence type="ECO:0008006" key="2">
    <source>
        <dbReference type="Google" id="ProtNLM"/>
    </source>
</evidence>
<dbReference type="InterPro" id="IPR029058">
    <property type="entry name" value="AB_hydrolase_fold"/>
</dbReference>
<reference evidence="1" key="1">
    <citation type="journal article" date="2014" name="Front. Microbiol.">
        <title>High frequency of phylogenetically diverse reductive dehalogenase-homologous genes in deep subseafloor sedimentary metagenomes.</title>
        <authorList>
            <person name="Kawai M."/>
            <person name="Futagami T."/>
            <person name="Toyoda A."/>
            <person name="Takaki Y."/>
            <person name="Nishi S."/>
            <person name="Hori S."/>
            <person name="Arai W."/>
            <person name="Tsubouchi T."/>
            <person name="Morono Y."/>
            <person name="Uchiyama I."/>
            <person name="Ito T."/>
            <person name="Fujiyama A."/>
            <person name="Inagaki F."/>
            <person name="Takami H."/>
        </authorList>
    </citation>
    <scope>NUCLEOTIDE SEQUENCE</scope>
    <source>
        <strain evidence="1">Expedition CK06-06</strain>
    </source>
</reference>
<accession>X0TF96</accession>
<dbReference type="PANTHER" id="PTHR22946:SF8">
    <property type="entry name" value="ACETYL XYLAN ESTERASE DOMAIN-CONTAINING PROTEIN"/>
    <property type="match status" value="1"/>
</dbReference>
<comment type="caution">
    <text evidence="1">The sequence shown here is derived from an EMBL/GenBank/DDBJ whole genome shotgun (WGS) entry which is preliminary data.</text>
</comment>
<organism evidence="1">
    <name type="scientific">marine sediment metagenome</name>
    <dbReference type="NCBI Taxonomy" id="412755"/>
    <lineage>
        <taxon>unclassified sequences</taxon>
        <taxon>metagenomes</taxon>
        <taxon>ecological metagenomes</taxon>
    </lineage>
</organism>
<dbReference type="PANTHER" id="PTHR22946">
    <property type="entry name" value="DIENELACTONE HYDROLASE DOMAIN-CONTAINING PROTEIN-RELATED"/>
    <property type="match status" value="1"/>
</dbReference>
<name>X0TF96_9ZZZZ</name>
<sequence>MIGAYGRWAASLGGGALPALSFRREEFDDVERWRPLARGRALERLAPPEFTAPEDVEVVETSEHDGLHVESLRWRLPYGEATEAVLLKPAGADGPLPGVLALHCHGGRKCWGWRKIAQIGEIAEPVAAHQRQYYGGRAWANELARRGYVVLAHDAFAFASRRVQMADCSDTIRGEVIDPPYDDAEAVAAYDQWAAQHEDLMAKSLFSAGTTWPGVFFAEDRVALDILARRNDVDETRLGCAGLSGGGLRTCMLGGL</sequence>
<dbReference type="Gene3D" id="3.40.50.1820">
    <property type="entry name" value="alpha/beta hydrolase"/>
    <property type="match status" value="1"/>
</dbReference>
<protein>
    <recommendedName>
        <fullName evidence="2">Acetyl xylan esterase domain-containing protein</fullName>
    </recommendedName>
</protein>
<dbReference type="InterPro" id="IPR050261">
    <property type="entry name" value="FrsA_esterase"/>
</dbReference>